<accession>A0A843XVJ9</accession>
<gene>
    <name evidence="1" type="ORF">Taro_056224</name>
</gene>
<evidence type="ECO:0000313" key="2">
    <source>
        <dbReference type="Proteomes" id="UP000652761"/>
    </source>
</evidence>
<keyword evidence="2" id="KW-1185">Reference proteome</keyword>
<evidence type="ECO:0000313" key="1">
    <source>
        <dbReference type="EMBL" id="MQM23163.1"/>
    </source>
</evidence>
<comment type="caution">
    <text evidence="1">The sequence shown here is derived from an EMBL/GenBank/DDBJ whole genome shotgun (WGS) entry which is preliminary data.</text>
</comment>
<dbReference type="Proteomes" id="UP000652761">
    <property type="component" value="Unassembled WGS sequence"/>
</dbReference>
<name>A0A843XVJ9_COLES</name>
<organism evidence="1 2">
    <name type="scientific">Colocasia esculenta</name>
    <name type="common">Wild taro</name>
    <name type="synonym">Arum esculentum</name>
    <dbReference type="NCBI Taxonomy" id="4460"/>
    <lineage>
        <taxon>Eukaryota</taxon>
        <taxon>Viridiplantae</taxon>
        <taxon>Streptophyta</taxon>
        <taxon>Embryophyta</taxon>
        <taxon>Tracheophyta</taxon>
        <taxon>Spermatophyta</taxon>
        <taxon>Magnoliopsida</taxon>
        <taxon>Liliopsida</taxon>
        <taxon>Araceae</taxon>
        <taxon>Aroideae</taxon>
        <taxon>Colocasieae</taxon>
        <taxon>Colocasia</taxon>
    </lineage>
</organism>
<reference evidence="1" key="1">
    <citation type="submission" date="2017-07" db="EMBL/GenBank/DDBJ databases">
        <title>Taro Niue Genome Assembly and Annotation.</title>
        <authorList>
            <person name="Atibalentja N."/>
            <person name="Keating K."/>
            <person name="Fields C.J."/>
        </authorList>
    </citation>
    <scope>NUCLEOTIDE SEQUENCE</scope>
    <source>
        <strain evidence="1">Niue_2</strain>
        <tissue evidence="1">Leaf</tissue>
    </source>
</reference>
<proteinExistence type="predicted"/>
<protein>
    <submittedName>
        <fullName evidence="1">Uncharacterized protein</fullName>
    </submittedName>
</protein>
<dbReference type="AlphaFoldDB" id="A0A843XVJ9"/>
<dbReference type="OrthoDB" id="1732768at2759"/>
<sequence>MARRGRCSAQSRRYEQNRKIKKFVKGLNPSLKARLLVLDPRSLEEVLCIANRQESRVESYQ</sequence>
<dbReference type="EMBL" id="NMUH01015263">
    <property type="protein sequence ID" value="MQM23163.1"/>
    <property type="molecule type" value="Genomic_DNA"/>
</dbReference>